<dbReference type="Proteomes" id="UP000008084">
    <property type="component" value="Chromosome"/>
</dbReference>
<dbReference type="KEGG" id="yey:Y11_19601"/>
<organism evidence="2 3">
    <name type="scientific">Yersinia enterocolitica subsp. palearctica serotype O:3 (strain DSM 13030 / CIP 106945 / Y11)</name>
    <dbReference type="NCBI Taxonomy" id="930944"/>
    <lineage>
        <taxon>Bacteria</taxon>
        <taxon>Pseudomonadati</taxon>
        <taxon>Pseudomonadota</taxon>
        <taxon>Gammaproteobacteria</taxon>
        <taxon>Enterobacterales</taxon>
        <taxon>Yersiniaceae</taxon>
        <taxon>Yersinia</taxon>
    </lineage>
</organism>
<evidence type="ECO:0000313" key="3">
    <source>
        <dbReference type="Proteomes" id="UP000008084"/>
    </source>
</evidence>
<protein>
    <submittedName>
        <fullName evidence="2">Uncharacterized protein</fullName>
    </submittedName>
</protein>
<feature type="region of interest" description="Disordered" evidence="1">
    <location>
        <begin position="21"/>
        <end position="41"/>
    </location>
</feature>
<evidence type="ECO:0000256" key="1">
    <source>
        <dbReference type="SAM" id="MobiDB-lite"/>
    </source>
</evidence>
<proteinExistence type="predicted"/>
<dbReference type="HOGENOM" id="CLU_3279020_0_0_6"/>
<name>A0A0H3NYE3_YERE1</name>
<feature type="compositionally biased region" description="Low complexity" evidence="1">
    <location>
        <begin position="23"/>
        <end position="33"/>
    </location>
</feature>
<reference evidence="2 3" key="1">
    <citation type="journal article" date="2011" name="J. Bacteriol.">
        <title>Complete genome sequence of Yersinia enterocolitica subsp. palearctica serogroup O:3.</title>
        <authorList>
            <person name="Batzilla J."/>
            <person name="Hoper D."/>
            <person name="Antonenka U."/>
            <person name="Heesemann J."/>
            <person name="Rakin A."/>
        </authorList>
    </citation>
    <scope>NUCLEOTIDE SEQUENCE [LARGE SCALE GENOMIC DNA]</scope>
    <source>
        <strain evidence="3">DSM 13030 / CIP 106945 / Y11</strain>
    </source>
</reference>
<gene>
    <name evidence="2" type="ordered locus">Y11_19601</name>
</gene>
<evidence type="ECO:0000313" key="2">
    <source>
        <dbReference type="EMBL" id="CBY26221.1"/>
    </source>
</evidence>
<sequence>MCGHSYTCEKAMVNWVGASQGAPGSLLTGLSTPPSSPPIRD</sequence>
<dbReference type="AlphaFoldDB" id="A0A0H3NYE3"/>
<accession>A0A0H3NYE3</accession>
<dbReference type="EMBL" id="FR729477">
    <property type="protein sequence ID" value="CBY26221.1"/>
    <property type="molecule type" value="Genomic_DNA"/>
</dbReference>